<dbReference type="Proteomes" id="UP001610728">
    <property type="component" value="Unassembled WGS sequence"/>
</dbReference>
<keyword evidence="2" id="KW-1185">Reference proteome</keyword>
<reference evidence="1 2" key="1">
    <citation type="submission" date="2020-05" db="EMBL/GenBank/DDBJ databases">
        <title>Ceratocystis lukuohia genome.</title>
        <authorList>
            <person name="Harrington T.C."/>
            <person name="Kim K."/>
            <person name="Mayers C.G."/>
        </authorList>
    </citation>
    <scope>NUCLEOTIDE SEQUENCE [LARGE SCALE GENOMIC DNA]</scope>
    <source>
        <strain evidence="1 2">C4212</strain>
    </source>
</reference>
<name>A0ABR4M9F9_9PEZI</name>
<comment type="caution">
    <text evidence="1">The sequence shown here is derived from an EMBL/GenBank/DDBJ whole genome shotgun (WGS) entry which is preliminary data.</text>
</comment>
<proteinExistence type="predicted"/>
<dbReference type="RefSeq" id="XP_070856093.1">
    <property type="nucleotide sequence ID" value="XM_071004606.1"/>
</dbReference>
<protein>
    <recommendedName>
        <fullName evidence="3">HTH CENPB-type domain-containing protein</fullName>
    </recommendedName>
</protein>
<evidence type="ECO:0000313" key="1">
    <source>
        <dbReference type="EMBL" id="KAL2884912.1"/>
    </source>
</evidence>
<sequence length="207" mass="23850">MMANLLEAILLRTHANYPISNLEGSPHQLRGVEEISNWLFTDRDASPFSKLWAYNFVRRQKGLKTRFDCKYNYYRDKCGDSSPIHYWFRLMDNTFVKQSQSSQEAENGLQSSRRSEINVEGWAIALFIVAAVQHHLANWYQENNIPDDWATAMAHNGQNDNDTGLDLLQNFDQHAIAQSAGRHHLLILDRRGVTTRSTLRNIAKKTA</sequence>
<organism evidence="1 2">
    <name type="scientific">Ceratocystis lukuohia</name>
    <dbReference type="NCBI Taxonomy" id="2019550"/>
    <lineage>
        <taxon>Eukaryota</taxon>
        <taxon>Fungi</taxon>
        <taxon>Dikarya</taxon>
        <taxon>Ascomycota</taxon>
        <taxon>Pezizomycotina</taxon>
        <taxon>Sordariomycetes</taxon>
        <taxon>Hypocreomycetidae</taxon>
        <taxon>Microascales</taxon>
        <taxon>Ceratocystidaceae</taxon>
        <taxon>Ceratocystis</taxon>
    </lineage>
</organism>
<dbReference type="EMBL" id="JABSNW010000009">
    <property type="protein sequence ID" value="KAL2884912.1"/>
    <property type="molecule type" value="Genomic_DNA"/>
</dbReference>
<dbReference type="GeneID" id="98121431"/>
<accession>A0ABR4M9F9</accession>
<evidence type="ECO:0008006" key="3">
    <source>
        <dbReference type="Google" id="ProtNLM"/>
    </source>
</evidence>
<evidence type="ECO:0000313" key="2">
    <source>
        <dbReference type="Proteomes" id="UP001610728"/>
    </source>
</evidence>
<gene>
    <name evidence="1" type="ORF">HOO65_090207</name>
</gene>